<dbReference type="AlphaFoldDB" id="A0A9D4GUU6"/>
<evidence type="ECO:0000313" key="3">
    <source>
        <dbReference type="Proteomes" id="UP000828390"/>
    </source>
</evidence>
<organism evidence="2 3">
    <name type="scientific">Dreissena polymorpha</name>
    <name type="common">Zebra mussel</name>
    <name type="synonym">Mytilus polymorpha</name>
    <dbReference type="NCBI Taxonomy" id="45954"/>
    <lineage>
        <taxon>Eukaryota</taxon>
        <taxon>Metazoa</taxon>
        <taxon>Spiralia</taxon>
        <taxon>Lophotrochozoa</taxon>
        <taxon>Mollusca</taxon>
        <taxon>Bivalvia</taxon>
        <taxon>Autobranchia</taxon>
        <taxon>Heteroconchia</taxon>
        <taxon>Euheterodonta</taxon>
        <taxon>Imparidentia</taxon>
        <taxon>Neoheterodontei</taxon>
        <taxon>Myida</taxon>
        <taxon>Dreissenoidea</taxon>
        <taxon>Dreissenidae</taxon>
        <taxon>Dreissena</taxon>
    </lineage>
</organism>
<reference evidence="2" key="1">
    <citation type="journal article" date="2019" name="bioRxiv">
        <title>The Genome of the Zebra Mussel, Dreissena polymorpha: A Resource for Invasive Species Research.</title>
        <authorList>
            <person name="McCartney M.A."/>
            <person name="Auch B."/>
            <person name="Kono T."/>
            <person name="Mallez S."/>
            <person name="Zhang Y."/>
            <person name="Obille A."/>
            <person name="Becker A."/>
            <person name="Abrahante J.E."/>
            <person name="Garbe J."/>
            <person name="Badalamenti J.P."/>
            <person name="Herman A."/>
            <person name="Mangelson H."/>
            <person name="Liachko I."/>
            <person name="Sullivan S."/>
            <person name="Sone E.D."/>
            <person name="Koren S."/>
            <person name="Silverstein K.A.T."/>
            <person name="Beckman K.B."/>
            <person name="Gohl D.M."/>
        </authorList>
    </citation>
    <scope>NUCLEOTIDE SEQUENCE</scope>
    <source>
        <strain evidence="2">Duluth1</strain>
        <tissue evidence="2">Whole animal</tissue>
    </source>
</reference>
<feature type="region of interest" description="Disordered" evidence="1">
    <location>
        <begin position="30"/>
        <end position="59"/>
    </location>
</feature>
<proteinExistence type="predicted"/>
<gene>
    <name evidence="2" type="ORF">DPMN_123644</name>
</gene>
<accession>A0A9D4GUU6</accession>
<feature type="compositionally biased region" description="Basic and acidic residues" evidence="1">
    <location>
        <begin position="44"/>
        <end position="59"/>
    </location>
</feature>
<dbReference type="Proteomes" id="UP000828390">
    <property type="component" value="Unassembled WGS sequence"/>
</dbReference>
<evidence type="ECO:0000256" key="1">
    <source>
        <dbReference type="SAM" id="MobiDB-lite"/>
    </source>
</evidence>
<keyword evidence="3" id="KW-1185">Reference proteome</keyword>
<sequence>MTEEARQRRTRRFLNDYVKNINTIVSADGTRTVQRTPTAVKKTTPTEKKKSGKIENTKY</sequence>
<evidence type="ECO:0000313" key="2">
    <source>
        <dbReference type="EMBL" id="KAH3821876.1"/>
    </source>
</evidence>
<name>A0A9D4GUU6_DREPO</name>
<protein>
    <submittedName>
        <fullName evidence="2">Uncharacterized protein</fullName>
    </submittedName>
</protein>
<comment type="caution">
    <text evidence="2">The sequence shown here is derived from an EMBL/GenBank/DDBJ whole genome shotgun (WGS) entry which is preliminary data.</text>
</comment>
<feature type="compositionally biased region" description="Polar residues" evidence="1">
    <location>
        <begin position="30"/>
        <end position="43"/>
    </location>
</feature>
<reference evidence="2" key="2">
    <citation type="submission" date="2020-11" db="EMBL/GenBank/DDBJ databases">
        <authorList>
            <person name="McCartney M.A."/>
            <person name="Auch B."/>
            <person name="Kono T."/>
            <person name="Mallez S."/>
            <person name="Becker A."/>
            <person name="Gohl D.M."/>
            <person name="Silverstein K.A.T."/>
            <person name="Koren S."/>
            <person name="Bechman K.B."/>
            <person name="Herman A."/>
            <person name="Abrahante J.E."/>
            <person name="Garbe J."/>
        </authorList>
    </citation>
    <scope>NUCLEOTIDE SEQUENCE</scope>
    <source>
        <strain evidence="2">Duluth1</strain>
        <tissue evidence="2">Whole animal</tissue>
    </source>
</reference>
<dbReference type="EMBL" id="JAIWYP010000005">
    <property type="protein sequence ID" value="KAH3821876.1"/>
    <property type="molecule type" value="Genomic_DNA"/>
</dbReference>